<evidence type="ECO:0008006" key="4">
    <source>
        <dbReference type="Google" id="ProtNLM"/>
    </source>
</evidence>
<feature type="region of interest" description="Disordered" evidence="1">
    <location>
        <begin position="207"/>
        <end position="228"/>
    </location>
</feature>
<dbReference type="HOGENOM" id="CLU_1214070_0_0_5"/>
<dbReference type="InterPro" id="IPR027417">
    <property type="entry name" value="P-loop_NTPase"/>
</dbReference>
<sequence>MKSLRLLYHRAISDRHNARVLSPYATPHDHPMLANTPDHARNAVLSRCFYFPKQGMYYARIPKNANSTIAKTLATHAGVHRQDDEGRLAKNIFNRIPTPEQFRDAKKIVFLRDPVVRALSGWKDKGFGKSFLRRFKFAGDEVTPPTFLQFLQALEANHFYTNAHFLPQVELIPGTLSDYKVYVIEDLEAGLREICEEVFGRYDGLTQNIPAGPGRNPPATRSGTRKWP</sequence>
<accession>W8S9A8</accession>
<reference evidence="2 3" key="1">
    <citation type="submission" date="2013-03" db="EMBL/GenBank/DDBJ databases">
        <authorList>
            <person name="Fiebig A."/>
            <person name="Goeker M."/>
            <person name="Klenk H.-P.P."/>
        </authorList>
    </citation>
    <scope>NUCLEOTIDE SEQUENCE [LARGE SCALE GENOMIC DNA]</scope>
    <source>
        <strain evidence="3">DSM 19469</strain>
    </source>
</reference>
<dbReference type="STRING" id="1294273.roselon_03308"/>
<organism evidence="2 3">
    <name type="scientific">Roseicyclus elongatus DSM 19469</name>
    <dbReference type="NCBI Taxonomy" id="1294273"/>
    <lineage>
        <taxon>Bacteria</taxon>
        <taxon>Pseudomonadati</taxon>
        <taxon>Pseudomonadota</taxon>
        <taxon>Alphaproteobacteria</taxon>
        <taxon>Rhodobacterales</taxon>
        <taxon>Roseobacteraceae</taxon>
        <taxon>Roseicyclus</taxon>
    </lineage>
</organism>
<evidence type="ECO:0000313" key="2">
    <source>
        <dbReference type="EMBL" id="AHM05566.1"/>
    </source>
</evidence>
<protein>
    <recommendedName>
        <fullName evidence="4">Sulfotransferase family protein</fullName>
    </recommendedName>
</protein>
<dbReference type="SUPFAM" id="SSF52540">
    <property type="entry name" value="P-loop containing nucleoside triphosphate hydrolases"/>
    <property type="match status" value="1"/>
</dbReference>
<proteinExistence type="predicted"/>
<dbReference type="Proteomes" id="UP000019593">
    <property type="component" value="Chromosome"/>
</dbReference>
<dbReference type="RefSeq" id="WP_025313199.1">
    <property type="nucleotide sequence ID" value="NZ_CP004372.1"/>
</dbReference>
<name>W8S9A8_9RHOB</name>
<dbReference type="GO" id="GO:0008146">
    <property type="term" value="F:sulfotransferase activity"/>
    <property type="evidence" value="ECO:0007669"/>
    <property type="project" value="InterPro"/>
</dbReference>
<evidence type="ECO:0000256" key="1">
    <source>
        <dbReference type="SAM" id="MobiDB-lite"/>
    </source>
</evidence>
<dbReference type="KEGG" id="red:roselon_03308"/>
<dbReference type="InterPro" id="IPR005331">
    <property type="entry name" value="Sulfotransferase"/>
</dbReference>
<dbReference type="GO" id="GO:0016020">
    <property type="term" value="C:membrane"/>
    <property type="evidence" value="ECO:0007669"/>
    <property type="project" value="InterPro"/>
</dbReference>
<keyword evidence="3" id="KW-1185">Reference proteome</keyword>
<evidence type="ECO:0000313" key="3">
    <source>
        <dbReference type="Proteomes" id="UP000019593"/>
    </source>
</evidence>
<gene>
    <name evidence="2" type="ORF">roselon_03308</name>
</gene>
<dbReference type="EMBL" id="CP004372">
    <property type="protein sequence ID" value="AHM05566.1"/>
    <property type="molecule type" value="Genomic_DNA"/>
</dbReference>
<dbReference type="Pfam" id="PF03567">
    <property type="entry name" value="Sulfotransfer_2"/>
    <property type="match status" value="1"/>
</dbReference>
<dbReference type="AlphaFoldDB" id="W8S9A8"/>